<protein>
    <recommendedName>
        <fullName evidence="7">Short chain dehydrogenase/reductase</fullName>
    </recommendedName>
</protein>
<dbReference type="InterPro" id="IPR036291">
    <property type="entry name" value="NAD(P)-bd_dom_sf"/>
</dbReference>
<dbReference type="RefSeq" id="XP_015664614.1">
    <property type="nucleotide sequence ID" value="XM_015796606.1"/>
</dbReference>
<dbReference type="Proteomes" id="UP000037923">
    <property type="component" value="Unassembled WGS sequence"/>
</dbReference>
<keyword evidence="4" id="KW-0812">Transmembrane</keyword>
<name>A0A0N0E090_LEPPY</name>
<dbReference type="OrthoDB" id="191139at2759"/>
<dbReference type="Gene3D" id="3.40.50.720">
    <property type="entry name" value="NAD(P)-binding Rossmann-like Domain"/>
    <property type="match status" value="1"/>
</dbReference>
<feature type="transmembrane region" description="Helical" evidence="4">
    <location>
        <begin position="12"/>
        <end position="32"/>
    </location>
</feature>
<dbReference type="SUPFAM" id="SSF51735">
    <property type="entry name" value="NAD(P)-binding Rossmann-fold domains"/>
    <property type="match status" value="1"/>
</dbReference>
<dbReference type="AlphaFoldDB" id="A0A0N0E090"/>
<organism evidence="5 6">
    <name type="scientific">Leptomonas pyrrhocoris</name>
    <name type="common">Firebug parasite</name>
    <dbReference type="NCBI Taxonomy" id="157538"/>
    <lineage>
        <taxon>Eukaryota</taxon>
        <taxon>Discoba</taxon>
        <taxon>Euglenozoa</taxon>
        <taxon>Kinetoplastea</taxon>
        <taxon>Metakinetoplastina</taxon>
        <taxon>Trypanosomatida</taxon>
        <taxon>Trypanosomatidae</taxon>
        <taxon>Leishmaniinae</taxon>
        <taxon>Leptomonas</taxon>
    </lineage>
</organism>
<comment type="caution">
    <text evidence="5">The sequence shown here is derived from an EMBL/GenBank/DDBJ whole genome shotgun (WGS) entry which is preliminary data.</text>
</comment>
<proteinExistence type="inferred from homology"/>
<dbReference type="Pfam" id="PF00106">
    <property type="entry name" value="adh_short"/>
    <property type="match status" value="1"/>
</dbReference>
<dbReference type="PANTHER" id="PTHR24320">
    <property type="entry name" value="RETINOL DEHYDROGENASE"/>
    <property type="match status" value="1"/>
</dbReference>
<dbReference type="InterPro" id="IPR002347">
    <property type="entry name" value="SDR_fam"/>
</dbReference>
<accession>A0A0N0E090</accession>
<dbReference type="PANTHER" id="PTHR24320:SF152">
    <property type="entry name" value="SHORT-CHAIN DEHYDROGENASE_REDUCTASE FAMILY PROTEIN"/>
    <property type="match status" value="1"/>
</dbReference>
<evidence type="ECO:0000256" key="2">
    <source>
        <dbReference type="ARBA" id="ARBA00023002"/>
    </source>
</evidence>
<dbReference type="GO" id="GO:0016491">
    <property type="term" value="F:oxidoreductase activity"/>
    <property type="evidence" value="ECO:0007669"/>
    <property type="project" value="UniProtKB-KW"/>
</dbReference>
<evidence type="ECO:0000256" key="1">
    <source>
        <dbReference type="ARBA" id="ARBA00006484"/>
    </source>
</evidence>
<dbReference type="EMBL" id="LGTL01000001">
    <property type="protein sequence ID" value="KPA86175.1"/>
    <property type="molecule type" value="Genomic_DNA"/>
</dbReference>
<evidence type="ECO:0000313" key="6">
    <source>
        <dbReference type="Proteomes" id="UP000037923"/>
    </source>
</evidence>
<evidence type="ECO:0000313" key="5">
    <source>
        <dbReference type="EMBL" id="KPA86175.1"/>
    </source>
</evidence>
<sequence>MIHLYASETAAAASLALFVILFGLLWVFRVGWLREANAVDVLVLILSCAFGCRVTAKGKTCQWPKNVDFTGRVALVVGASSGVGFSTAEQLAEHGWTVILAARNTERLMYAKKCIERHVQRRGSNGVVKVLGTVDLRSDASIRAYVQNLTAVKDKLSVGLLVMAAGALHRHLTFVGEAADLKAGAASISSSPPEWRSLECTVASNAVGPFLFTQLMLPLLDETAENSSVTSRIVNVASSCHTFLGPGRPSTFDPISMLHGLDKRGAEVIAGRRDPAAAEGGGGTQDKVSDLYYAKDFSFANFVGYYGLSKLCVMWNTRLLAHQVALMRFSKETGLITPKMRKSEEDKEKASRSATTTARTTGNNTALTPQENGRHNQLKIFVACTHPGISATYLYRELFSPRVLDFVLYYPSLVIFKTWFESAQSTLKAAVEDTDMVQGGYYLCGGEYGPESGVNCVSAHAQNPTHLQAYREWLMGKVAPSMKTTEKKEE</sequence>
<evidence type="ECO:0000256" key="3">
    <source>
        <dbReference type="SAM" id="MobiDB-lite"/>
    </source>
</evidence>
<feature type="region of interest" description="Disordered" evidence="3">
    <location>
        <begin position="340"/>
        <end position="370"/>
    </location>
</feature>
<evidence type="ECO:0000256" key="4">
    <source>
        <dbReference type="SAM" id="Phobius"/>
    </source>
</evidence>
<dbReference type="GeneID" id="26900722"/>
<dbReference type="OMA" id="ACTHPGI"/>
<gene>
    <name evidence="5" type="ORF">ABB37_00424</name>
</gene>
<keyword evidence="2" id="KW-0560">Oxidoreductase</keyword>
<evidence type="ECO:0008006" key="7">
    <source>
        <dbReference type="Google" id="ProtNLM"/>
    </source>
</evidence>
<feature type="compositionally biased region" description="Basic and acidic residues" evidence="3">
    <location>
        <begin position="341"/>
        <end position="351"/>
    </location>
</feature>
<comment type="similarity">
    <text evidence="1">Belongs to the short-chain dehydrogenases/reductases (SDR) family.</text>
</comment>
<reference evidence="5 6" key="1">
    <citation type="submission" date="2015-07" db="EMBL/GenBank/DDBJ databases">
        <title>High-quality genome of monoxenous trypanosomatid Leptomonas pyrrhocoris.</title>
        <authorList>
            <person name="Flegontov P."/>
            <person name="Butenko A."/>
            <person name="Firsov S."/>
            <person name="Vlcek C."/>
            <person name="Logacheva M.D."/>
            <person name="Field M."/>
            <person name="Filatov D."/>
            <person name="Flegontova O."/>
            <person name="Gerasimov E."/>
            <person name="Jackson A.P."/>
            <person name="Kelly S."/>
            <person name="Opperdoes F."/>
            <person name="O'Reilly A."/>
            <person name="Votypka J."/>
            <person name="Yurchenko V."/>
            <person name="Lukes J."/>
        </authorList>
    </citation>
    <scope>NUCLEOTIDE SEQUENCE [LARGE SCALE GENOMIC DNA]</scope>
    <source>
        <strain evidence="5">H10</strain>
    </source>
</reference>
<dbReference type="VEuPathDB" id="TriTrypDB:LpyrH10_01_4240"/>
<feature type="compositionally biased region" description="Low complexity" evidence="3">
    <location>
        <begin position="352"/>
        <end position="368"/>
    </location>
</feature>
<keyword evidence="4" id="KW-0472">Membrane</keyword>
<dbReference type="PRINTS" id="PR00081">
    <property type="entry name" value="GDHRDH"/>
</dbReference>
<keyword evidence="6" id="KW-1185">Reference proteome</keyword>
<keyword evidence="4" id="KW-1133">Transmembrane helix</keyword>